<name>K2N1R1_TRYCR</name>
<dbReference type="OrthoDB" id="46913at2759"/>
<organism evidence="15 16">
    <name type="scientific">Trypanosoma cruzi marinkellei</name>
    <dbReference type="NCBI Taxonomy" id="85056"/>
    <lineage>
        <taxon>Eukaryota</taxon>
        <taxon>Discoba</taxon>
        <taxon>Euglenozoa</taxon>
        <taxon>Kinetoplastea</taxon>
        <taxon>Metakinetoplastina</taxon>
        <taxon>Trypanosomatida</taxon>
        <taxon>Trypanosomatidae</taxon>
        <taxon>Trypanosoma</taxon>
        <taxon>Schizotrypanum</taxon>
    </lineage>
</organism>
<dbReference type="Pfam" id="PF16953">
    <property type="entry name" value="PRORP"/>
    <property type="match status" value="1"/>
</dbReference>
<keyword evidence="10" id="KW-0862">Zinc</keyword>
<evidence type="ECO:0000256" key="2">
    <source>
        <dbReference type="ARBA" id="ARBA00001946"/>
    </source>
</evidence>
<dbReference type="Proteomes" id="UP000007350">
    <property type="component" value="Unassembled WGS sequence"/>
</dbReference>
<evidence type="ECO:0000256" key="11">
    <source>
        <dbReference type="ARBA" id="ARBA00022842"/>
    </source>
</evidence>
<dbReference type="Gene3D" id="1.25.40.10">
    <property type="entry name" value="Tetratricopeptide repeat domain"/>
    <property type="match status" value="1"/>
</dbReference>
<comment type="caution">
    <text evidence="15">The sequence shown here is derived from an EMBL/GenBank/DDBJ whole genome shotgun (WGS) entry which is preliminary data.</text>
</comment>
<evidence type="ECO:0000259" key="14">
    <source>
        <dbReference type="Pfam" id="PF17177"/>
    </source>
</evidence>
<feature type="compositionally biased region" description="Basic and acidic residues" evidence="12">
    <location>
        <begin position="565"/>
        <end position="579"/>
    </location>
</feature>
<dbReference type="PANTHER" id="PTHR13547">
    <property type="match status" value="1"/>
</dbReference>
<protein>
    <recommendedName>
        <fullName evidence="4">ribonuclease P</fullName>
        <ecNumber evidence="4">3.1.26.5</ecNumber>
    </recommendedName>
</protein>
<evidence type="ECO:0000313" key="16">
    <source>
        <dbReference type="Proteomes" id="UP000007350"/>
    </source>
</evidence>
<accession>K2N1R1</accession>
<proteinExistence type="inferred from homology"/>
<feature type="compositionally biased region" description="Acidic residues" evidence="12">
    <location>
        <begin position="583"/>
        <end position="598"/>
    </location>
</feature>
<evidence type="ECO:0000313" key="15">
    <source>
        <dbReference type="EMBL" id="EKF31914.1"/>
    </source>
</evidence>
<reference evidence="15 16" key="1">
    <citation type="journal article" date="2012" name="BMC Genomics">
        <title>Comparative genomic analysis of human infective Trypanosoma cruzi lineages with the bat-restricted subspecies T. cruzi marinkellei.</title>
        <authorList>
            <person name="Franzen O."/>
            <person name="Talavera-Lopez C."/>
            <person name="Ochaya S."/>
            <person name="Butler C.E."/>
            <person name="Messenger L.A."/>
            <person name="Lewis M.D."/>
            <person name="Llewellyn M.S."/>
            <person name="Marinkelle C.J."/>
            <person name="Tyler K.M."/>
            <person name="Miles M.A."/>
            <person name="Andersson B."/>
        </authorList>
    </citation>
    <scope>NUCLEOTIDE SEQUENCE [LARGE SCALE GENOMIC DNA]</scope>
    <source>
        <strain evidence="15 16">B7</strain>
    </source>
</reference>
<keyword evidence="11" id="KW-0460">Magnesium</keyword>
<evidence type="ECO:0000256" key="5">
    <source>
        <dbReference type="ARBA" id="ARBA00022694"/>
    </source>
</evidence>
<evidence type="ECO:0000256" key="6">
    <source>
        <dbReference type="ARBA" id="ARBA00022722"/>
    </source>
</evidence>
<evidence type="ECO:0000256" key="12">
    <source>
        <dbReference type="SAM" id="MobiDB-lite"/>
    </source>
</evidence>
<evidence type="ECO:0000256" key="3">
    <source>
        <dbReference type="ARBA" id="ARBA00007626"/>
    </source>
</evidence>
<evidence type="ECO:0000259" key="13">
    <source>
        <dbReference type="Pfam" id="PF16953"/>
    </source>
</evidence>
<feature type="domain" description="PROP1-like PPR" evidence="14">
    <location>
        <begin position="113"/>
        <end position="273"/>
    </location>
</feature>
<dbReference type="InterPro" id="IPR033443">
    <property type="entry name" value="PROP1-like_PPR_dom"/>
</dbReference>
<evidence type="ECO:0000256" key="1">
    <source>
        <dbReference type="ARBA" id="ARBA00000928"/>
    </source>
</evidence>
<keyword evidence="7" id="KW-0479">Metal-binding</keyword>
<evidence type="ECO:0000256" key="7">
    <source>
        <dbReference type="ARBA" id="ARBA00022723"/>
    </source>
</evidence>
<dbReference type="Gene3D" id="3.40.50.11980">
    <property type="match status" value="1"/>
</dbReference>
<dbReference type="GO" id="GO:0001682">
    <property type="term" value="P:tRNA 5'-leader removal"/>
    <property type="evidence" value="ECO:0007669"/>
    <property type="project" value="TreeGrafter"/>
</dbReference>
<dbReference type="InterPro" id="IPR011990">
    <property type="entry name" value="TPR-like_helical_dom_sf"/>
</dbReference>
<dbReference type="EC" id="3.1.26.5" evidence="4"/>
<dbReference type="GO" id="GO:0046872">
    <property type="term" value="F:metal ion binding"/>
    <property type="evidence" value="ECO:0007669"/>
    <property type="project" value="UniProtKB-KW"/>
</dbReference>
<dbReference type="InterPro" id="IPR031595">
    <property type="entry name" value="PRORP_C"/>
</dbReference>
<comment type="similarity">
    <text evidence="3">Belongs to the PPR family. P subfamily.</text>
</comment>
<evidence type="ECO:0000256" key="8">
    <source>
        <dbReference type="ARBA" id="ARBA00022737"/>
    </source>
</evidence>
<evidence type="ECO:0000256" key="4">
    <source>
        <dbReference type="ARBA" id="ARBA00012179"/>
    </source>
</evidence>
<dbReference type="PANTHER" id="PTHR13547:SF19">
    <property type="entry name" value="RIBONUCLEASE P"/>
    <property type="match status" value="1"/>
</dbReference>
<feature type="region of interest" description="Disordered" evidence="12">
    <location>
        <begin position="565"/>
        <end position="598"/>
    </location>
</feature>
<dbReference type="Pfam" id="PF17177">
    <property type="entry name" value="PPR_long"/>
    <property type="match status" value="1"/>
</dbReference>
<comment type="catalytic activity">
    <reaction evidence="1">
        <text>Endonucleolytic cleavage of RNA, removing 5'-extranucleotides from tRNA precursor.</text>
        <dbReference type="EC" id="3.1.26.5"/>
    </reaction>
</comment>
<dbReference type="AlphaFoldDB" id="K2N1R1"/>
<evidence type="ECO:0000256" key="10">
    <source>
        <dbReference type="ARBA" id="ARBA00022833"/>
    </source>
</evidence>
<dbReference type="GO" id="GO:0004526">
    <property type="term" value="F:ribonuclease P activity"/>
    <property type="evidence" value="ECO:0007669"/>
    <property type="project" value="UniProtKB-EC"/>
</dbReference>
<sequence length="612" mass="69421">MCVCVGLIPCASSCHKHVLTPVAFLFVFLPCFFLTLPWEERGKVEAVRAHDWMRRGLALVAFFSLTFGCPTSSQLVRWKSSSPAEELQRRVGQLVGKGHVDEVAHEVCVGLENSVFSMKAFASALFLCEKRHKESIGIELVRKVQASQLVESWTDESVLAVILRLQCAVGDVPAATQMFSFMVSKKLLRLRSVSVFLAFWCGRGDRRMAFAVYEEALRQGIELRAADYVELGRLCVAVGEPVSTLHFMLREMQEHVLTVPEAMVTDVIRPWAEAAGLRMAEVQFPHDDATREPGTCSFCEGVLKGHRFTAAQKERLLSDVMNVVMMAPRGNPTRVKVAFEAWRRFISTHGQRIDVLIDGANLGYYGLSSWYEGAKRALLLARGKRAEEIKPKDVTWTKHGAVDVTVNFHLIDLAVQEAQRRGMQPLILLHERHCESKNMTEEKRPIFAKWRREGIIYCTPSGLNDDLCWLYAALELTTPTDTTTAGSPVEKTVWVLTNDLMRDHHFKLLSPRFFARWRDRHRISFKCSREDGRTLLHWVMPEPYAQCIQELKPLTWHIPVTPQEDTKSCAEEGEREKAISQEAQEEEGNEEKDADDEVVVLPRPANRWVCVG</sequence>
<keyword evidence="8" id="KW-0677">Repeat</keyword>
<keyword evidence="9" id="KW-0378">Hydrolase</keyword>
<keyword evidence="6" id="KW-0540">Nuclease</keyword>
<feature type="domain" description="PRORP" evidence="13">
    <location>
        <begin position="413"/>
        <end position="567"/>
    </location>
</feature>
<gene>
    <name evidence="15" type="ORF">MOQ_004244</name>
</gene>
<keyword evidence="5" id="KW-0819">tRNA processing</keyword>
<keyword evidence="16" id="KW-1185">Reference proteome</keyword>
<comment type="cofactor">
    <cofactor evidence="2">
        <name>Mg(2+)</name>
        <dbReference type="ChEBI" id="CHEBI:18420"/>
    </cofactor>
</comment>
<evidence type="ECO:0000256" key="9">
    <source>
        <dbReference type="ARBA" id="ARBA00022801"/>
    </source>
</evidence>
<dbReference type="EMBL" id="AHKC01010540">
    <property type="protein sequence ID" value="EKF31914.1"/>
    <property type="molecule type" value="Genomic_DNA"/>
</dbReference>